<reference evidence="11 12" key="1">
    <citation type="submission" date="2020-08" db="EMBL/GenBank/DDBJ databases">
        <title>Cohnella phylogeny.</title>
        <authorList>
            <person name="Dunlap C."/>
        </authorList>
    </citation>
    <scope>NUCLEOTIDE SEQUENCE [LARGE SCALE GENOMIC DNA]</scope>
    <source>
        <strain evidence="11 12">DSM 103658</strain>
    </source>
</reference>
<keyword evidence="12" id="KW-1185">Reference proteome</keyword>
<evidence type="ECO:0000259" key="10">
    <source>
        <dbReference type="Pfam" id="PF25198"/>
    </source>
</evidence>
<keyword evidence="7" id="KW-0449">Lipoprotein</keyword>
<dbReference type="GO" id="GO:0009847">
    <property type="term" value="P:spore germination"/>
    <property type="evidence" value="ECO:0007669"/>
    <property type="project" value="InterPro"/>
</dbReference>
<dbReference type="GO" id="GO:0016020">
    <property type="term" value="C:membrane"/>
    <property type="evidence" value="ECO:0007669"/>
    <property type="project" value="UniProtKB-SubCell"/>
</dbReference>
<feature type="domain" description="Spore germination protein N-terminal" evidence="10">
    <location>
        <begin position="22"/>
        <end position="191"/>
    </location>
</feature>
<keyword evidence="6" id="KW-0564">Palmitate</keyword>
<gene>
    <name evidence="11" type="ORF">H4Q31_11270</name>
</gene>
<sequence length="379" mass="42555">MKQCRIAAALAMLLLLPGCWSSRDIQNMAYVTAVGLDYKDGQYIAYSQVLNFQNIARTESTEVGGEVPIWVGKSSGHTVTEALGSLSATSQLRLFWGHVKVIVATERILRAGMSGAIDAINRYRDIRYNVLIYGTNEKMDDILTQKSLLNLSPLDSVLFSPGPIYSQVSPILPVNFNHFISAINEPGDPAMVPSIGINHTDWEMNKQKKPMFALTGAYFFRNSKMIDRMTLQELRGARWTFDGITRAEIAVPDKEHPIASVILGKPHYSITPLLEGNEARFRVQVKVRGFLNELYQPYSVAQLERLSARIVASEMKDTFRAGVAKRCDVLRLQRELYRKHPAKWKQLAGSEEWILNPGSLVEVKVKVKLVNTGKYKGRP</sequence>
<dbReference type="PANTHER" id="PTHR35789">
    <property type="entry name" value="SPORE GERMINATION PROTEIN B3"/>
    <property type="match status" value="1"/>
</dbReference>
<dbReference type="Proteomes" id="UP000574133">
    <property type="component" value="Unassembled WGS sequence"/>
</dbReference>
<dbReference type="EMBL" id="JACJVN010000039">
    <property type="protein sequence ID" value="MBB6677903.1"/>
    <property type="molecule type" value="Genomic_DNA"/>
</dbReference>
<keyword evidence="5" id="KW-0472">Membrane</keyword>
<evidence type="ECO:0000256" key="8">
    <source>
        <dbReference type="SAM" id="SignalP"/>
    </source>
</evidence>
<evidence type="ECO:0000256" key="7">
    <source>
        <dbReference type="ARBA" id="ARBA00023288"/>
    </source>
</evidence>
<organism evidence="11 12">
    <name type="scientific">Cohnella lubricantis</name>
    <dbReference type="NCBI Taxonomy" id="2163172"/>
    <lineage>
        <taxon>Bacteria</taxon>
        <taxon>Bacillati</taxon>
        <taxon>Bacillota</taxon>
        <taxon>Bacilli</taxon>
        <taxon>Bacillales</taxon>
        <taxon>Paenibacillaceae</taxon>
        <taxon>Cohnella</taxon>
    </lineage>
</organism>
<evidence type="ECO:0000313" key="11">
    <source>
        <dbReference type="EMBL" id="MBB6677903.1"/>
    </source>
</evidence>
<dbReference type="RefSeq" id="WP_185179175.1">
    <property type="nucleotide sequence ID" value="NZ_CBCSEP010000017.1"/>
</dbReference>
<feature type="signal peptide" evidence="8">
    <location>
        <begin position="1"/>
        <end position="22"/>
    </location>
</feature>
<dbReference type="AlphaFoldDB" id="A0A841T8R9"/>
<feature type="domain" description="Spore germination GerAC-like C-terminal" evidence="9">
    <location>
        <begin position="216"/>
        <end position="373"/>
    </location>
</feature>
<dbReference type="InterPro" id="IPR046953">
    <property type="entry name" value="Spore_GerAC-like_C"/>
</dbReference>
<comment type="similarity">
    <text evidence="2">Belongs to the GerABKC lipoprotein family.</text>
</comment>
<keyword evidence="4 8" id="KW-0732">Signal</keyword>
<proteinExistence type="inferred from homology"/>
<evidence type="ECO:0000313" key="12">
    <source>
        <dbReference type="Proteomes" id="UP000574133"/>
    </source>
</evidence>
<dbReference type="InterPro" id="IPR038501">
    <property type="entry name" value="Spore_GerAC_C_sf"/>
</dbReference>
<dbReference type="NCBIfam" id="TIGR02887">
    <property type="entry name" value="spore_ger_x_C"/>
    <property type="match status" value="1"/>
</dbReference>
<name>A0A841T8R9_9BACL</name>
<comment type="subcellular location">
    <subcellularLocation>
        <location evidence="1">Membrane</location>
        <topology evidence="1">Lipid-anchor</topology>
    </subcellularLocation>
</comment>
<evidence type="ECO:0000256" key="2">
    <source>
        <dbReference type="ARBA" id="ARBA00007886"/>
    </source>
</evidence>
<evidence type="ECO:0000259" key="9">
    <source>
        <dbReference type="Pfam" id="PF05504"/>
    </source>
</evidence>
<dbReference type="Pfam" id="PF05504">
    <property type="entry name" value="Spore_GerAC"/>
    <property type="match status" value="1"/>
</dbReference>
<feature type="chain" id="PRO_5038950279" evidence="8">
    <location>
        <begin position="23"/>
        <end position="379"/>
    </location>
</feature>
<dbReference type="PANTHER" id="PTHR35789:SF1">
    <property type="entry name" value="SPORE GERMINATION PROTEIN B3"/>
    <property type="match status" value="1"/>
</dbReference>
<dbReference type="InterPro" id="IPR008844">
    <property type="entry name" value="Spore_GerAC-like"/>
</dbReference>
<accession>A0A841T8R9</accession>
<comment type="caution">
    <text evidence="11">The sequence shown here is derived from an EMBL/GenBank/DDBJ whole genome shotgun (WGS) entry which is preliminary data.</text>
</comment>
<dbReference type="Gene3D" id="3.30.300.210">
    <property type="entry name" value="Nutrient germinant receptor protein C, domain 3"/>
    <property type="match status" value="1"/>
</dbReference>
<dbReference type="Pfam" id="PF25198">
    <property type="entry name" value="Spore_GerAC_N"/>
    <property type="match status" value="1"/>
</dbReference>
<dbReference type="InterPro" id="IPR057336">
    <property type="entry name" value="GerAC_N"/>
</dbReference>
<evidence type="ECO:0000256" key="1">
    <source>
        <dbReference type="ARBA" id="ARBA00004635"/>
    </source>
</evidence>
<evidence type="ECO:0000256" key="5">
    <source>
        <dbReference type="ARBA" id="ARBA00023136"/>
    </source>
</evidence>
<evidence type="ECO:0000256" key="3">
    <source>
        <dbReference type="ARBA" id="ARBA00022544"/>
    </source>
</evidence>
<evidence type="ECO:0000256" key="4">
    <source>
        <dbReference type="ARBA" id="ARBA00022729"/>
    </source>
</evidence>
<evidence type="ECO:0000256" key="6">
    <source>
        <dbReference type="ARBA" id="ARBA00023139"/>
    </source>
</evidence>
<keyword evidence="3" id="KW-0309">Germination</keyword>
<protein>
    <submittedName>
        <fullName evidence="11">Ger(X)C family spore germination protein</fullName>
    </submittedName>
</protein>